<dbReference type="EMBL" id="CACVBM020001840">
    <property type="protein sequence ID" value="CAA7060976.1"/>
    <property type="molecule type" value="Genomic_DNA"/>
</dbReference>
<comment type="caution">
    <text evidence="1">The sequence shown here is derived from an EMBL/GenBank/DDBJ whole genome shotgun (WGS) entry which is preliminary data.</text>
</comment>
<keyword evidence="2" id="KW-1185">Reference proteome</keyword>
<accession>A0A6D2KVN8</accession>
<dbReference type="AlphaFoldDB" id="A0A6D2KVN8"/>
<gene>
    <name evidence="1" type="ORF">MERR_LOCUS48212</name>
</gene>
<reference evidence="1" key="1">
    <citation type="submission" date="2020-01" db="EMBL/GenBank/DDBJ databases">
        <authorList>
            <person name="Mishra B."/>
        </authorList>
    </citation>
    <scope>NUCLEOTIDE SEQUENCE [LARGE SCALE GENOMIC DNA]</scope>
</reference>
<dbReference type="OrthoDB" id="1752182at2759"/>
<sequence>MKFDIKDTMRKANNRRPVCEVMAVSSIKTRSSRASNKRTRSSWGLNARNKLKEIGLSSRRLKVDLKPLPEGLRYAFLGENSTYPVIVNSDLEPEQLSALLVELRKYKKQ</sequence>
<dbReference type="Proteomes" id="UP000467841">
    <property type="component" value="Unassembled WGS sequence"/>
</dbReference>
<protein>
    <submittedName>
        <fullName evidence="1">Uncharacterized protein</fullName>
    </submittedName>
</protein>
<evidence type="ECO:0000313" key="2">
    <source>
        <dbReference type="Proteomes" id="UP000467841"/>
    </source>
</evidence>
<proteinExistence type="predicted"/>
<name>A0A6D2KVN8_9BRAS</name>
<evidence type="ECO:0000313" key="1">
    <source>
        <dbReference type="EMBL" id="CAA7060976.1"/>
    </source>
</evidence>
<organism evidence="1 2">
    <name type="scientific">Microthlaspi erraticum</name>
    <dbReference type="NCBI Taxonomy" id="1685480"/>
    <lineage>
        <taxon>Eukaryota</taxon>
        <taxon>Viridiplantae</taxon>
        <taxon>Streptophyta</taxon>
        <taxon>Embryophyta</taxon>
        <taxon>Tracheophyta</taxon>
        <taxon>Spermatophyta</taxon>
        <taxon>Magnoliopsida</taxon>
        <taxon>eudicotyledons</taxon>
        <taxon>Gunneridae</taxon>
        <taxon>Pentapetalae</taxon>
        <taxon>rosids</taxon>
        <taxon>malvids</taxon>
        <taxon>Brassicales</taxon>
        <taxon>Brassicaceae</taxon>
        <taxon>Coluteocarpeae</taxon>
        <taxon>Microthlaspi</taxon>
    </lineage>
</organism>